<evidence type="ECO:0000256" key="3">
    <source>
        <dbReference type="ARBA" id="ARBA00023163"/>
    </source>
</evidence>
<dbReference type="PANTHER" id="PTHR33204">
    <property type="entry name" value="TRANSCRIPTIONAL REGULATOR, MARR FAMILY"/>
    <property type="match status" value="1"/>
</dbReference>
<dbReference type="PANTHER" id="PTHR33204:SF18">
    <property type="entry name" value="TRANSCRIPTIONAL REGULATORY PROTEIN"/>
    <property type="match status" value="1"/>
</dbReference>
<proteinExistence type="predicted"/>
<dbReference type="AlphaFoldDB" id="A0AB74BM72"/>
<feature type="domain" description="HTH hxlR-type" evidence="4">
    <location>
        <begin position="56"/>
        <end position="153"/>
    </location>
</feature>
<comment type="caution">
    <text evidence="5">The sequence shown here is derived from an EMBL/GenBank/DDBJ whole genome shotgun (WGS) entry which is preliminary data.</text>
</comment>
<gene>
    <name evidence="5" type="ORF">ALP42_100329</name>
</gene>
<evidence type="ECO:0000259" key="4">
    <source>
        <dbReference type="PROSITE" id="PS51118"/>
    </source>
</evidence>
<evidence type="ECO:0000313" key="5">
    <source>
        <dbReference type="EMBL" id="RMT81435.1"/>
    </source>
</evidence>
<protein>
    <submittedName>
        <fullName evidence="5">Transcriptional regulator, HxlR family</fullName>
    </submittedName>
</protein>
<dbReference type="Gene3D" id="1.10.10.10">
    <property type="entry name" value="Winged helix-like DNA-binding domain superfamily/Winged helix DNA-binding domain"/>
    <property type="match status" value="1"/>
</dbReference>
<dbReference type="Proteomes" id="UP000268636">
    <property type="component" value="Unassembled WGS sequence"/>
</dbReference>
<evidence type="ECO:0000313" key="6">
    <source>
        <dbReference type="Proteomes" id="UP000268636"/>
    </source>
</evidence>
<accession>A0AB74BM72</accession>
<reference evidence="5 6" key="1">
    <citation type="submission" date="2018-08" db="EMBL/GenBank/DDBJ databases">
        <title>Recombination of ecologically and evolutionarily significant loci maintains genetic cohesion in the Pseudomonas syringae species complex.</title>
        <authorList>
            <person name="Dillon M."/>
            <person name="Thakur S."/>
            <person name="Almeida R.N.D."/>
            <person name="Weir B.S."/>
            <person name="Guttman D.S."/>
        </authorList>
    </citation>
    <scope>NUCLEOTIDE SEQUENCE [LARGE SCALE GENOMIC DNA]</scope>
    <source>
        <strain evidence="5 6">ICMP 13786</strain>
    </source>
</reference>
<dbReference type="InterPro" id="IPR002577">
    <property type="entry name" value="HTH_HxlR"/>
</dbReference>
<dbReference type="InterPro" id="IPR036388">
    <property type="entry name" value="WH-like_DNA-bd_sf"/>
</dbReference>
<dbReference type="InterPro" id="IPR036390">
    <property type="entry name" value="WH_DNA-bd_sf"/>
</dbReference>
<dbReference type="EMBL" id="RBTN01000040">
    <property type="protein sequence ID" value="RMT81435.1"/>
    <property type="molecule type" value="Genomic_DNA"/>
</dbReference>
<dbReference type="PROSITE" id="PS51118">
    <property type="entry name" value="HTH_HXLR"/>
    <property type="match status" value="1"/>
</dbReference>
<organism evidence="5 6">
    <name type="scientific">Pseudomonas savastanoi pv. nerii</name>
    <dbReference type="NCBI Taxonomy" id="360921"/>
    <lineage>
        <taxon>Bacteria</taxon>
        <taxon>Pseudomonadati</taxon>
        <taxon>Pseudomonadota</taxon>
        <taxon>Gammaproteobacteria</taxon>
        <taxon>Pseudomonadales</taxon>
        <taxon>Pseudomonadaceae</taxon>
        <taxon>Pseudomonas</taxon>
    </lineage>
</organism>
<dbReference type="GO" id="GO:0003677">
    <property type="term" value="F:DNA binding"/>
    <property type="evidence" value="ECO:0007669"/>
    <property type="project" value="UniProtKB-KW"/>
</dbReference>
<name>A0AB74BM72_PSESS</name>
<keyword evidence="1" id="KW-0805">Transcription regulation</keyword>
<keyword evidence="3" id="KW-0804">Transcription</keyword>
<keyword evidence="2" id="KW-0238">DNA-binding</keyword>
<dbReference type="Pfam" id="PF01638">
    <property type="entry name" value="HxlR"/>
    <property type="match status" value="1"/>
</dbReference>
<sequence length="198" mass="22598">MWLQKKTLCELLTNEVVKCNHMCKTFSSDVRTFYISCYLASRSPMAKQQLLAQSECPVARTLEAIGDRWVLMIIRDAFDDVRRFSEFQKRLGLAKNILTVKLKMLVELGVFDIQPASDGSAYKEYVLTDMGRAVFPIVVSMRQWGERYLFNAGESYSVLLDNELSESVETIAVRSKAGKVLTPADCHRRVVKRWVDAS</sequence>
<evidence type="ECO:0000256" key="2">
    <source>
        <dbReference type="ARBA" id="ARBA00023125"/>
    </source>
</evidence>
<dbReference type="SUPFAM" id="SSF46785">
    <property type="entry name" value="Winged helix' DNA-binding domain"/>
    <property type="match status" value="1"/>
</dbReference>
<feature type="non-terminal residue" evidence="5">
    <location>
        <position position="198"/>
    </location>
</feature>
<evidence type="ECO:0000256" key="1">
    <source>
        <dbReference type="ARBA" id="ARBA00023015"/>
    </source>
</evidence>